<accession>A0A1M4YE81</accession>
<dbReference type="InterPro" id="IPR036116">
    <property type="entry name" value="FN3_sf"/>
</dbReference>
<dbReference type="SUPFAM" id="SSF49265">
    <property type="entry name" value="Fibronectin type III"/>
    <property type="match status" value="1"/>
</dbReference>
<comment type="caution">
    <text evidence="1">The sequence shown here is derived from an EMBL/GenBank/DDBJ whole genome shotgun (WGS) entry which is preliminary data.</text>
</comment>
<dbReference type="Gene3D" id="2.60.40.10">
    <property type="entry name" value="Immunoglobulins"/>
    <property type="match status" value="1"/>
</dbReference>
<dbReference type="InterPro" id="IPR011047">
    <property type="entry name" value="Quinoprotein_ADH-like_sf"/>
</dbReference>
<dbReference type="AlphaFoldDB" id="A0A1M4YE81"/>
<evidence type="ECO:0000313" key="1">
    <source>
        <dbReference type="EMBL" id="SHF04045.1"/>
    </source>
</evidence>
<gene>
    <name evidence="1" type="ORF">SAMN02745164_01658</name>
</gene>
<dbReference type="PANTHER" id="PTHR42754">
    <property type="entry name" value="ENDOGLUCANASE"/>
    <property type="match status" value="1"/>
</dbReference>
<dbReference type="SUPFAM" id="SSF50998">
    <property type="entry name" value="Quinoprotein alcohol dehydrogenase-like"/>
    <property type="match status" value="1"/>
</dbReference>
<dbReference type="STRING" id="1122195.SAMN02745164_01658"/>
<evidence type="ECO:0000313" key="2">
    <source>
        <dbReference type="Proteomes" id="UP000184334"/>
    </source>
</evidence>
<reference evidence="1" key="1">
    <citation type="submission" date="2016-11" db="EMBL/GenBank/DDBJ databases">
        <authorList>
            <person name="Varghese N."/>
            <person name="Submissions S."/>
        </authorList>
    </citation>
    <scope>NUCLEOTIDE SEQUENCE [LARGE SCALE GENOMIC DNA]</scope>
    <source>
        <strain evidence="1">DSM 16785</strain>
    </source>
</reference>
<dbReference type="Proteomes" id="UP000184334">
    <property type="component" value="Unassembled WGS sequence"/>
</dbReference>
<sequence length="846" mass="99050">MYDIYLGEKTTPPLYRANIPTNIYPIKLLKPNTTYYWKIIAKDADKTYESPVWSFKTRNFSNGELIWVSFIGNNREILYSKNIIFNIYQDTIEAYNEKKDLIYKITDTFFDVALNENYIYLLQKNEIKLYTLNDGIYKESIPIDKTYTHIKLINNYILLYSDNTLDIYNLKDKIISLNFNEKIKDVYTFKNAFVVDLENKISIMDYSGKILKNFKIAADIIDLNNNYMLLKIKNILYLFLYNGQMFKIDEDFKHAFLYGKNVYIVKNKKIIIYNIPTKNKKILETSFGFNNLIITENKLILIGEKVLAIDLNGNVLWKHEFQNDKLSSNIVITDYNTFIFSLFDGKYYKIVEIYDKDIFHKNKNESLFFDNQKNMEYIDHEKNISILPTPVIINPKFDEKIQDFNASLEWVLPDYESTTVTYEIQLKEISSGLIKTKKISNIAINKINLQLEPNTKYIWKVIAKDKNQTKESKWYVFSTDNLDFVLKRINLIGNQMILKSKIKNDYIYFTGYTITPEKDTLKLLYGKILTNFFNLKAWDFGSTQDKYGSSIDITNDGTVIIGGFSSEKDPRGDMLLYSLSENGKIYWEITNGSSKRDSINNLFFDNTDGYIYTLGTIGTDNMGTNIQFSKYSSKGYRIWYREFGGYDLEFGSSLKRIDRYSFLLLGSTKSFGKGGYDYYIIKTNELGKKLWDLTSGTSKDDFASDLLILSRNEYIIIGTSFRDTLQPFISKIDGNGFKIFEKLIPFPDDVNLIRSTLYKNYIYCVGWTREKSTLKRKGIITKFDLNGNLLWAKTFQIEDQDTMFTDIIIQDNKFFLFGISEYPKPNSRDIIIIQTSENYILKNFNN</sequence>
<proteinExistence type="predicted"/>
<dbReference type="PANTHER" id="PTHR42754:SF1">
    <property type="entry name" value="LIPOPROTEIN"/>
    <property type="match status" value="1"/>
</dbReference>
<evidence type="ECO:0008006" key="3">
    <source>
        <dbReference type="Google" id="ProtNLM"/>
    </source>
</evidence>
<keyword evidence="2" id="KW-1185">Reference proteome</keyword>
<dbReference type="EMBL" id="FQUI01000030">
    <property type="protein sequence ID" value="SHF04045.1"/>
    <property type="molecule type" value="Genomic_DNA"/>
</dbReference>
<dbReference type="InterPro" id="IPR013783">
    <property type="entry name" value="Ig-like_fold"/>
</dbReference>
<protein>
    <recommendedName>
        <fullName evidence="3">Fibronectin type-III domain-containing protein</fullName>
    </recommendedName>
</protein>
<organism evidence="1 2">
    <name type="scientific">Marinitoga hydrogenitolerans (strain DSM 16785 / JCM 12826 / AT1271)</name>
    <dbReference type="NCBI Taxonomy" id="1122195"/>
    <lineage>
        <taxon>Bacteria</taxon>
        <taxon>Thermotogati</taxon>
        <taxon>Thermotogota</taxon>
        <taxon>Thermotogae</taxon>
        <taxon>Petrotogales</taxon>
        <taxon>Petrotogaceae</taxon>
        <taxon>Marinitoga</taxon>
    </lineage>
</organism>
<name>A0A1M4YE81_MARH1</name>